<sequence length="259" mass="27920">LTMATWNAFVSKVRARVVKVVTGALRAAALPAADLAGAVARTRSRMRARVLLRLYKVAKQTLSRARTGHPRPFHRPGTAAGPPPATGQPLAVVDNVVLASAATLPQTTRLLSGTSGSLPRAVAAMQKVDQTRVMTMIRVAVGRVPGRIVELCPAGPAPLLVAMTRRAEQPEKRPPGGNGRTVAPAGHQFWYGATVDIVHGVQQLWWTRVSVPLGRPTVPRIEQGRSRASSRQTLPGRRRRAHQPDLWRRTASQAVHSSC</sequence>
<feature type="region of interest" description="Disordered" evidence="1">
    <location>
        <begin position="216"/>
        <end position="259"/>
    </location>
</feature>
<keyword evidence="3" id="KW-1185">Reference proteome</keyword>
<dbReference type="Proteomes" id="UP000039324">
    <property type="component" value="Unassembled WGS sequence"/>
</dbReference>
<evidence type="ECO:0000313" key="2">
    <source>
        <dbReference type="EMBL" id="CEO97210.1"/>
    </source>
</evidence>
<gene>
    <name evidence="2" type="ORF">PBRA_000555</name>
</gene>
<feature type="region of interest" description="Disordered" evidence="1">
    <location>
        <begin position="63"/>
        <end position="85"/>
    </location>
</feature>
<protein>
    <submittedName>
        <fullName evidence="2">Uncharacterized protein</fullName>
    </submittedName>
</protein>
<feature type="compositionally biased region" description="Polar residues" evidence="1">
    <location>
        <begin position="250"/>
        <end position="259"/>
    </location>
</feature>
<dbReference type="AlphaFoldDB" id="A0A0G4IPT6"/>
<evidence type="ECO:0000313" key="3">
    <source>
        <dbReference type="Proteomes" id="UP000039324"/>
    </source>
</evidence>
<accession>A0A0G4IPT6</accession>
<reference evidence="2 3" key="1">
    <citation type="submission" date="2015-02" db="EMBL/GenBank/DDBJ databases">
        <authorList>
            <person name="Chooi Y.-H."/>
        </authorList>
    </citation>
    <scope>NUCLEOTIDE SEQUENCE [LARGE SCALE GENOMIC DNA]</scope>
    <source>
        <strain evidence="2">E3</strain>
    </source>
</reference>
<evidence type="ECO:0000256" key="1">
    <source>
        <dbReference type="SAM" id="MobiDB-lite"/>
    </source>
</evidence>
<feature type="non-terminal residue" evidence="2">
    <location>
        <position position="1"/>
    </location>
</feature>
<name>A0A0G4IPT6_PLABS</name>
<organism evidence="2 3">
    <name type="scientific">Plasmodiophora brassicae</name>
    <name type="common">Clubroot disease agent</name>
    <dbReference type="NCBI Taxonomy" id="37360"/>
    <lineage>
        <taxon>Eukaryota</taxon>
        <taxon>Sar</taxon>
        <taxon>Rhizaria</taxon>
        <taxon>Endomyxa</taxon>
        <taxon>Phytomyxea</taxon>
        <taxon>Plasmodiophorida</taxon>
        <taxon>Plasmodiophoridae</taxon>
        <taxon>Plasmodiophora</taxon>
    </lineage>
</organism>
<proteinExistence type="predicted"/>
<dbReference type="EMBL" id="CDSF01000079">
    <property type="protein sequence ID" value="CEO97210.1"/>
    <property type="molecule type" value="Genomic_DNA"/>
</dbReference>